<dbReference type="RefSeq" id="WP_255240223.1">
    <property type="nucleotide sequence ID" value="NZ_CP101397.1"/>
</dbReference>
<dbReference type="Proteomes" id="UP001058236">
    <property type="component" value="Chromosome"/>
</dbReference>
<proteinExistence type="predicted"/>
<accession>A0ABY5FIW9</accession>
<protein>
    <submittedName>
        <fullName evidence="1">Uncharacterized protein</fullName>
    </submittedName>
</protein>
<organism evidence="1 2">
    <name type="scientific">Streptomyces cavourensis</name>
    <dbReference type="NCBI Taxonomy" id="67258"/>
    <lineage>
        <taxon>Bacteria</taxon>
        <taxon>Bacillati</taxon>
        <taxon>Actinomycetota</taxon>
        <taxon>Actinomycetes</taxon>
        <taxon>Kitasatosporales</taxon>
        <taxon>Streptomycetaceae</taxon>
        <taxon>Streptomyces</taxon>
    </lineage>
</organism>
<gene>
    <name evidence="1" type="ORF">NLU04_21035</name>
</gene>
<evidence type="ECO:0000313" key="1">
    <source>
        <dbReference type="EMBL" id="UTR83525.1"/>
    </source>
</evidence>
<sequence length="65" mass="7266">MKTLREHEPDFVLLDGVLAECDRVGDGWADYSHKRRRHGVNGRPSPIPVDGCYGSRPSCRAARTT</sequence>
<name>A0ABY5FIW9_9ACTN</name>
<reference evidence="1" key="1">
    <citation type="submission" date="2022-07" db="EMBL/GenBank/DDBJ databases">
        <title>Genomic of Streptomyces cavourensis F2.</title>
        <authorList>
            <person name="Hu S."/>
            <person name="Liang W."/>
        </authorList>
    </citation>
    <scope>NUCLEOTIDE SEQUENCE</scope>
    <source>
        <strain evidence="1">F2</strain>
    </source>
</reference>
<keyword evidence="2" id="KW-1185">Reference proteome</keyword>
<evidence type="ECO:0000313" key="2">
    <source>
        <dbReference type="Proteomes" id="UP001058236"/>
    </source>
</evidence>
<dbReference type="EMBL" id="CP101397">
    <property type="protein sequence ID" value="UTR83525.1"/>
    <property type="molecule type" value="Genomic_DNA"/>
</dbReference>